<dbReference type="Proteomes" id="UP000685013">
    <property type="component" value="Chromosome 7"/>
</dbReference>
<proteinExistence type="predicted"/>
<sequence length="167" mass="19428">MIPHLPLYVVLHSGREMARNPKILRTDEEEKRPIIVEAQQKLRSFIGRPKDYALPFLLLLVTPVYKKKISHPALHFKTFLGLAAAILDRKQFRKLFWRMRAAMKKAIKNGGKRRFNFQYDPCSYALNFDDGFCKFEAVAPEEPAKIQISSNLNHSPMWVFVLLVKSE</sequence>
<organism evidence="1 2">
    <name type="scientific">Cucurbita argyrosperma subsp. sororia</name>
    <dbReference type="NCBI Taxonomy" id="37648"/>
    <lineage>
        <taxon>Eukaryota</taxon>
        <taxon>Viridiplantae</taxon>
        <taxon>Streptophyta</taxon>
        <taxon>Embryophyta</taxon>
        <taxon>Tracheophyta</taxon>
        <taxon>Spermatophyta</taxon>
        <taxon>Magnoliopsida</taxon>
        <taxon>eudicotyledons</taxon>
        <taxon>Gunneridae</taxon>
        <taxon>Pentapetalae</taxon>
        <taxon>rosids</taxon>
        <taxon>fabids</taxon>
        <taxon>Cucurbitales</taxon>
        <taxon>Cucurbitaceae</taxon>
        <taxon>Cucurbiteae</taxon>
        <taxon>Cucurbita</taxon>
    </lineage>
</organism>
<protein>
    <submittedName>
        <fullName evidence="1">Uncharacterized protein</fullName>
    </submittedName>
</protein>
<comment type="caution">
    <text evidence="1">The sequence shown here is derived from an EMBL/GenBank/DDBJ whole genome shotgun (WGS) entry which is preliminary data.</text>
</comment>
<evidence type="ECO:0000313" key="1">
    <source>
        <dbReference type="EMBL" id="KAG6594620.1"/>
    </source>
</evidence>
<evidence type="ECO:0000313" key="2">
    <source>
        <dbReference type="Proteomes" id="UP000685013"/>
    </source>
</evidence>
<gene>
    <name evidence="1" type="ORF">SDJN03_11173</name>
</gene>
<dbReference type="AlphaFoldDB" id="A0AAV6N8M4"/>
<name>A0AAV6N8M4_9ROSI</name>
<feature type="non-terminal residue" evidence="1">
    <location>
        <position position="1"/>
    </location>
</feature>
<dbReference type="EMBL" id="JAGKQH010000007">
    <property type="protein sequence ID" value="KAG6594620.1"/>
    <property type="molecule type" value="Genomic_DNA"/>
</dbReference>
<accession>A0AAV6N8M4</accession>
<reference evidence="1 2" key="1">
    <citation type="journal article" date="2021" name="Hortic Res">
        <title>The domestication of Cucurbita argyrosperma as revealed by the genome of its wild relative.</title>
        <authorList>
            <person name="Barrera-Redondo J."/>
            <person name="Sanchez-de la Vega G."/>
            <person name="Aguirre-Liguori J.A."/>
            <person name="Castellanos-Morales G."/>
            <person name="Gutierrez-Guerrero Y.T."/>
            <person name="Aguirre-Dugua X."/>
            <person name="Aguirre-Planter E."/>
            <person name="Tenaillon M.I."/>
            <person name="Lira-Saade R."/>
            <person name="Eguiarte L.E."/>
        </authorList>
    </citation>
    <scope>NUCLEOTIDE SEQUENCE [LARGE SCALE GENOMIC DNA]</scope>
    <source>
        <strain evidence="1">JBR-2021</strain>
    </source>
</reference>
<dbReference type="PANTHER" id="PTHR34538">
    <property type="entry name" value="EXPRESSED PROTEIN"/>
    <property type="match status" value="1"/>
</dbReference>
<keyword evidence="2" id="KW-1185">Reference proteome</keyword>
<dbReference type="PANTHER" id="PTHR34538:SF10">
    <property type="entry name" value="GENOME ASSEMBLY, CHROMOSOME: A06"/>
    <property type="match status" value="1"/>
</dbReference>